<dbReference type="AlphaFoldDB" id="A0A2R6XHT0"/>
<organism evidence="1 2">
    <name type="scientific">Marchantia polymorpha</name>
    <name type="common">Common liverwort</name>
    <name type="synonym">Marchantia aquatica</name>
    <dbReference type="NCBI Taxonomy" id="3197"/>
    <lineage>
        <taxon>Eukaryota</taxon>
        <taxon>Viridiplantae</taxon>
        <taxon>Streptophyta</taxon>
        <taxon>Embryophyta</taxon>
        <taxon>Marchantiophyta</taxon>
        <taxon>Marchantiopsida</taxon>
        <taxon>Marchantiidae</taxon>
        <taxon>Marchantiales</taxon>
        <taxon>Marchantiaceae</taxon>
        <taxon>Marchantia</taxon>
    </lineage>
</organism>
<sequence>MVQYHERRLQLRGGMDGSHSGPLFIKKCIQIDPRYTVFHRSSCANWQKQGCTGVPRTRSRLQYPSLSATSVFYEEKLDHPRTLRYGH</sequence>
<reference evidence="2" key="1">
    <citation type="journal article" date="2017" name="Cell">
        <title>Insights into land plant evolution garnered from the Marchantia polymorpha genome.</title>
        <authorList>
            <person name="Bowman J.L."/>
            <person name="Kohchi T."/>
            <person name="Yamato K.T."/>
            <person name="Jenkins J."/>
            <person name="Shu S."/>
            <person name="Ishizaki K."/>
            <person name="Yamaoka S."/>
            <person name="Nishihama R."/>
            <person name="Nakamura Y."/>
            <person name="Berger F."/>
            <person name="Adam C."/>
            <person name="Aki S.S."/>
            <person name="Althoff F."/>
            <person name="Araki T."/>
            <person name="Arteaga-Vazquez M.A."/>
            <person name="Balasubrmanian S."/>
            <person name="Barry K."/>
            <person name="Bauer D."/>
            <person name="Boehm C.R."/>
            <person name="Briginshaw L."/>
            <person name="Caballero-Perez J."/>
            <person name="Catarino B."/>
            <person name="Chen F."/>
            <person name="Chiyoda S."/>
            <person name="Chovatia M."/>
            <person name="Davies K.M."/>
            <person name="Delmans M."/>
            <person name="Demura T."/>
            <person name="Dierschke T."/>
            <person name="Dolan L."/>
            <person name="Dorantes-Acosta A.E."/>
            <person name="Eklund D.M."/>
            <person name="Florent S.N."/>
            <person name="Flores-Sandoval E."/>
            <person name="Fujiyama A."/>
            <person name="Fukuzawa H."/>
            <person name="Galik B."/>
            <person name="Grimanelli D."/>
            <person name="Grimwood J."/>
            <person name="Grossniklaus U."/>
            <person name="Hamada T."/>
            <person name="Haseloff J."/>
            <person name="Hetherington A.J."/>
            <person name="Higo A."/>
            <person name="Hirakawa Y."/>
            <person name="Hundley H.N."/>
            <person name="Ikeda Y."/>
            <person name="Inoue K."/>
            <person name="Inoue S.I."/>
            <person name="Ishida S."/>
            <person name="Jia Q."/>
            <person name="Kakita M."/>
            <person name="Kanazawa T."/>
            <person name="Kawai Y."/>
            <person name="Kawashima T."/>
            <person name="Kennedy M."/>
            <person name="Kinose K."/>
            <person name="Kinoshita T."/>
            <person name="Kohara Y."/>
            <person name="Koide E."/>
            <person name="Komatsu K."/>
            <person name="Kopischke S."/>
            <person name="Kubo M."/>
            <person name="Kyozuka J."/>
            <person name="Lagercrantz U."/>
            <person name="Lin S.S."/>
            <person name="Lindquist E."/>
            <person name="Lipzen A.M."/>
            <person name="Lu C.W."/>
            <person name="De Luna E."/>
            <person name="Martienssen R.A."/>
            <person name="Minamino N."/>
            <person name="Mizutani M."/>
            <person name="Mizutani M."/>
            <person name="Mochizuki N."/>
            <person name="Monte I."/>
            <person name="Mosher R."/>
            <person name="Nagasaki H."/>
            <person name="Nakagami H."/>
            <person name="Naramoto S."/>
            <person name="Nishitani K."/>
            <person name="Ohtani M."/>
            <person name="Okamoto T."/>
            <person name="Okumura M."/>
            <person name="Phillips J."/>
            <person name="Pollak B."/>
            <person name="Reinders A."/>
            <person name="Rovekamp M."/>
            <person name="Sano R."/>
            <person name="Sawa S."/>
            <person name="Schmid M.W."/>
            <person name="Shirakawa M."/>
            <person name="Solano R."/>
            <person name="Spunde A."/>
            <person name="Suetsugu N."/>
            <person name="Sugano S."/>
            <person name="Sugiyama A."/>
            <person name="Sun R."/>
            <person name="Suzuki Y."/>
            <person name="Takenaka M."/>
            <person name="Takezawa D."/>
            <person name="Tomogane H."/>
            <person name="Tsuzuki M."/>
            <person name="Ueda T."/>
            <person name="Umeda M."/>
            <person name="Ward J.M."/>
            <person name="Watanabe Y."/>
            <person name="Yazaki K."/>
            <person name="Yokoyama R."/>
            <person name="Yoshitake Y."/>
            <person name="Yotsui I."/>
            <person name="Zachgo S."/>
            <person name="Schmutz J."/>
        </authorList>
    </citation>
    <scope>NUCLEOTIDE SEQUENCE [LARGE SCALE GENOMIC DNA]</scope>
    <source>
        <strain evidence="2">Tak-1</strain>
    </source>
</reference>
<keyword evidence="2" id="KW-1185">Reference proteome</keyword>
<proteinExistence type="predicted"/>
<dbReference type="Proteomes" id="UP000244005">
    <property type="component" value="Unassembled WGS sequence"/>
</dbReference>
<gene>
    <name evidence="1" type="ORF">MARPO_0014s0168</name>
</gene>
<accession>A0A2R6XHT0</accession>
<name>A0A2R6XHT0_MARPO</name>
<evidence type="ECO:0000313" key="1">
    <source>
        <dbReference type="EMBL" id="PTQ45657.1"/>
    </source>
</evidence>
<protein>
    <submittedName>
        <fullName evidence="1">Uncharacterized protein</fullName>
    </submittedName>
</protein>
<dbReference type="EMBL" id="KZ772686">
    <property type="protein sequence ID" value="PTQ45657.1"/>
    <property type="molecule type" value="Genomic_DNA"/>
</dbReference>
<evidence type="ECO:0000313" key="2">
    <source>
        <dbReference type="Proteomes" id="UP000244005"/>
    </source>
</evidence>